<dbReference type="EMBL" id="BDIP01005622">
    <property type="protein sequence ID" value="GIQ89965.1"/>
    <property type="molecule type" value="Genomic_DNA"/>
</dbReference>
<accession>A0A9K3D950</accession>
<sequence>MNRQPWSLTVGEGEVILREQGKGNSGIMTKRLDTGVALAHVLAQLAKDGKMGDVEVVSDLPFCVRIKQ</sequence>
<protein>
    <submittedName>
        <fullName evidence="1">Uncharacterized protein</fullName>
    </submittedName>
</protein>
<dbReference type="Gene3D" id="3.40.109.30">
    <property type="entry name" value="putative nitroreductase (tm1586), domain 2"/>
    <property type="match status" value="1"/>
</dbReference>
<name>A0A9K3D950_9EUKA</name>
<dbReference type="Proteomes" id="UP000265618">
    <property type="component" value="Unassembled WGS sequence"/>
</dbReference>
<dbReference type="AlphaFoldDB" id="A0A9K3D950"/>
<organism evidence="1 2">
    <name type="scientific">Kipferlia bialata</name>
    <dbReference type="NCBI Taxonomy" id="797122"/>
    <lineage>
        <taxon>Eukaryota</taxon>
        <taxon>Metamonada</taxon>
        <taxon>Carpediemonas-like organisms</taxon>
        <taxon>Kipferlia</taxon>
    </lineage>
</organism>
<evidence type="ECO:0000313" key="1">
    <source>
        <dbReference type="EMBL" id="GIQ89965.1"/>
    </source>
</evidence>
<proteinExistence type="predicted"/>
<gene>
    <name evidence="1" type="ORF">KIPB_012591</name>
</gene>
<reference evidence="1 2" key="1">
    <citation type="journal article" date="2018" name="PLoS ONE">
        <title>The draft genome of Kipferlia bialata reveals reductive genome evolution in fornicate parasites.</title>
        <authorList>
            <person name="Tanifuji G."/>
            <person name="Takabayashi S."/>
            <person name="Kume K."/>
            <person name="Takagi M."/>
            <person name="Nakayama T."/>
            <person name="Kamikawa R."/>
            <person name="Inagaki Y."/>
            <person name="Hashimoto T."/>
        </authorList>
    </citation>
    <scope>NUCLEOTIDE SEQUENCE [LARGE SCALE GENOMIC DNA]</scope>
    <source>
        <strain evidence="1">NY0173</strain>
    </source>
</reference>
<feature type="non-terminal residue" evidence="1">
    <location>
        <position position="1"/>
    </location>
</feature>
<keyword evidence="2" id="KW-1185">Reference proteome</keyword>
<comment type="caution">
    <text evidence="1">The sequence shown here is derived from an EMBL/GenBank/DDBJ whole genome shotgun (WGS) entry which is preliminary data.</text>
</comment>
<evidence type="ECO:0000313" key="2">
    <source>
        <dbReference type="Proteomes" id="UP000265618"/>
    </source>
</evidence>